<dbReference type="EMBL" id="BLLG01000033">
    <property type="protein sequence ID" value="GFH39490.1"/>
    <property type="molecule type" value="Genomic_DNA"/>
</dbReference>
<evidence type="ECO:0000313" key="2">
    <source>
        <dbReference type="EMBL" id="GFH39490.1"/>
    </source>
</evidence>
<feature type="compositionally biased region" description="Acidic residues" evidence="1">
    <location>
        <begin position="15"/>
        <end position="30"/>
    </location>
</feature>
<protein>
    <submittedName>
        <fullName evidence="2">Uncharacterized protein</fullName>
    </submittedName>
</protein>
<organism evidence="2 3">
    <name type="scientific">Streptomyces pacificus</name>
    <dbReference type="NCBI Taxonomy" id="2705029"/>
    <lineage>
        <taxon>Bacteria</taxon>
        <taxon>Bacillati</taxon>
        <taxon>Actinomycetota</taxon>
        <taxon>Actinomycetes</taxon>
        <taxon>Kitasatosporales</taxon>
        <taxon>Streptomycetaceae</taxon>
        <taxon>Streptomyces</taxon>
    </lineage>
</organism>
<proteinExistence type="predicted"/>
<keyword evidence="3" id="KW-1185">Reference proteome</keyword>
<accession>A0A6A0B2F1</accession>
<gene>
    <name evidence="2" type="ORF">SCWH03_57580</name>
</gene>
<feature type="region of interest" description="Disordered" evidence="1">
    <location>
        <begin position="1"/>
        <end position="74"/>
    </location>
</feature>
<evidence type="ECO:0000256" key="1">
    <source>
        <dbReference type="SAM" id="MobiDB-lite"/>
    </source>
</evidence>
<dbReference type="Proteomes" id="UP000484988">
    <property type="component" value="Unassembled WGS sequence"/>
</dbReference>
<comment type="caution">
    <text evidence="2">The sequence shown here is derived from an EMBL/GenBank/DDBJ whole genome shotgun (WGS) entry which is preliminary data.</text>
</comment>
<reference evidence="2 3" key="1">
    <citation type="submission" date="2020-02" db="EMBL/GenBank/DDBJ databases">
        <title>Whole Genome Shotgun Sequence of Streptomyces sp. strain CWH03.</title>
        <authorList>
            <person name="Dohra H."/>
            <person name="Kodani S."/>
            <person name="Yamamura H."/>
        </authorList>
    </citation>
    <scope>NUCLEOTIDE SEQUENCE [LARGE SCALE GENOMIC DNA]</scope>
    <source>
        <strain evidence="2 3">CWH03</strain>
    </source>
</reference>
<sequence length="110" mass="11896">MLMAPTRSAEKVDEQWDGGEDDGAADDGQDMGDGAADRPLAGWDDGGQEGEGDGGEARARNAPDTRAPTAAIRSPRNRALRVAVPWIARWPRFPRRSRLQYWAGIPPRAG</sequence>
<evidence type="ECO:0000313" key="3">
    <source>
        <dbReference type="Proteomes" id="UP000484988"/>
    </source>
</evidence>
<name>A0A6A0B2F1_9ACTN</name>
<dbReference type="AlphaFoldDB" id="A0A6A0B2F1"/>